<dbReference type="PROSITE" id="PS50889">
    <property type="entry name" value="S4"/>
    <property type="match status" value="1"/>
</dbReference>
<dbReference type="CDD" id="cd00165">
    <property type="entry name" value="S4"/>
    <property type="match status" value="1"/>
</dbReference>
<proteinExistence type="predicted"/>
<evidence type="ECO:0000259" key="3">
    <source>
        <dbReference type="SMART" id="SM00363"/>
    </source>
</evidence>
<comment type="caution">
    <text evidence="4">The sequence shown here is derived from an EMBL/GenBank/DDBJ whole genome shotgun (WGS) entry which is preliminary data.</text>
</comment>
<dbReference type="Gene3D" id="3.10.290.10">
    <property type="entry name" value="RNA-binding S4 domain"/>
    <property type="match status" value="1"/>
</dbReference>
<organism evidence="4 5">
    <name type="scientific">Hansschlegelia beijingensis</name>
    <dbReference type="NCBI Taxonomy" id="1133344"/>
    <lineage>
        <taxon>Bacteria</taxon>
        <taxon>Pseudomonadati</taxon>
        <taxon>Pseudomonadota</taxon>
        <taxon>Alphaproteobacteria</taxon>
        <taxon>Hyphomicrobiales</taxon>
        <taxon>Methylopilaceae</taxon>
        <taxon>Hansschlegelia</taxon>
    </lineage>
</organism>
<feature type="domain" description="RNA-binding S4" evidence="3">
    <location>
        <begin position="11"/>
        <end position="73"/>
    </location>
</feature>
<gene>
    <name evidence="4" type="ORF">GGR24_001306</name>
</gene>
<dbReference type="SUPFAM" id="SSF55174">
    <property type="entry name" value="Alpha-L RNA-binding motif"/>
    <property type="match status" value="1"/>
</dbReference>
<dbReference type="Proteomes" id="UP000528964">
    <property type="component" value="Unassembled WGS sequence"/>
</dbReference>
<accession>A0A7W6GGE7</accession>
<protein>
    <submittedName>
        <fullName evidence="4">Ribosome-associated heat shock protein Hsp15</fullName>
    </submittedName>
</protein>
<feature type="region of interest" description="Disordered" evidence="2">
    <location>
        <begin position="83"/>
        <end position="117"/>
    </location>
</feature>
<dbReference type="RefSeq" id="WP_183394540.1">
    <property type="nucleotide sequence ID" value="NZ_JACIDR010000002.1"/>
</dbReference>
<evidence type="ECO:0000256" key="1">
    <source>
        <dbReference type="PROSITE-ProRule" id="PRU00182"/>
    </source>
</evidence>
<name>A0A7W6GGE7_9HYPH</name>
<sequence>MADEPDAAARTRIDVWLWRARVTKTRALAARLAQSGYVRINGHRVVSAGRAVRTGDVLTVALEQTVRVLRVAALGVRRGPATEARTLYDDLSPNVADGTGFRDEAAAPTGPDDEPGP</sequence>
<keyword evidence="5" id="KW-1185">Reference proteome</keyword>
<dbReference type="EMBL" id="JACIDR010000002">
    <property type="protein sequence ID" value="MBB3972649.1"/>
    <property type="molecule type" value="Genomic_DNA"/>
</dbReference>
<dbReference type="Pfam" id="PF01479">
    <property type="entry name" value="S4"/>
    <property type="match status" value="1"/>
</dbReference>
<evidence type="ECO:0000256" key="2">
    <source>
        <dbReference type="SAM" id="MobiDB-lite"/>
    </source>
</evidence>
<dbReference type="InterPro" id="IPR002942">
    <property type="entry name" value="S4_RNA-bd"/>
</dbReference>
<dbReference type="GO" id="GO:0003723">
    <property type="term" value="F:RNA binding"/>
    <property type="evidence" value="ECO:0007669"/>
    <property type="project" value="UniProtKB-KW"/>
</dbReference>
<keyword evidence="1" id="KW-0694">RNA-binding</keyword>
<evidence type="ECO:0000313" key="4">
    <source>
        <dbReference type="EMBL" id="MBB3972649.1"/>
    </source>
</evidence>
<evidence type="ECO:0000313" key="5">
    <source>
        <dbReference type="Proteomes" id="UP000528964"/>
    </source>
</evidence>
<dbReference type="InterPro" id="IPR036986">
    <property type="entry name" value="S4_RNA-bd_sf"/>
</dbReference>
<dbReference type="AlphaFoldDB" id="A0A7W6GGE7"/>
<dbReference type="SMART" id="SM00363">
    <property type="entry name" value="S4"/>
    <property type="match status" value="1"/>
</dbReference>
<keyword evidence="4" id="KW-0346">Stress response</keyword>
<reference evidence="4 5" key="1">
    <citation type="submission" date="2020-08" db="EMBL/GenBank/DDBJ databases">
        <title>Genomic Encyclopedia of Type Strains, Phase IV (KMG-IV): sequencing the most valuable type-strain genomes for metagenomic binning, comparative biology and taxonomic classification.</title>
        <authorList>
            <person name="Goeker M."/>
        </authorList>
    </citation>
    <scope>NUCLEOTIDE SEQUENCE [LARGE SCALE GENOMIC DNA]</scope>
    <source>
        <strain evidence="4 5">DSM 25481</strain>
    </source>
</reference>